<dbReference type="KEGG" id="care:LT85_0619"/>
<accession>A0A0A1F807</accession>
<organism evidence="1 2">
    <name type="scientific">Collimonas arenae</name>
    <dbReference type="NCBI Taxonomy" id="279058"/>
    <lineage>
        <taxon>Bacteria</taxon>
        <taxon>Pseudomonadati</taxon>
        <taxon>Pseudomonadota</taxon>
        <taxon>Betaproteobacteria</taxon>
        <taxon>Burkholderiales</taxon>
        <taxon>Oxalobacteraceae</taxon>
        <taxon>Collimonas</taxon>
    </lineage>
</organism>
<dbReference type="Proteomes" id="UP000030302">
    <property type="component" value="Chromosome"/>
</dbReference>
<reference evidence="2" key="1">
    <citation type="journal article" date="2014" name="Soil Biol. Biochem.">
        <title>Structure and function of bacterial communities in ageing soils: Insights from the Mendocino ecological staircase.</title>
        <authorList>
            <person name="Uroz S."/>
            <person name="Tech J.J."/>
            <person name="Sawaya N.A."/>
            <person name="Frey-Klett P."/>
            <person name="Leveau J.H.J."/>
        </authorList>
    </citation>
    <scope>NUCLEOTIDE SEQUENCE [LARGE SCALE GENOMIC DNA]</scope>
    <source>
        <strain evidence="2">Cal35</strain>
    </source>
</reference>
<sequence>MNRLLRKPPQRLYLSIAASSHLQQIRDFLSLPPYDAYLAMTPDLIA</sequence>
<proteinExistence type="predicted"/>
<keyword evidence="2" id="KW-1185">Reference proteome</keyword>
<evidence type="ECO:0000313" key="1">
    <source>
        <dbReference type="EMBL" id="AIY39779.1"/>
    </source>
</evidence>
<dbReference type="STRING" id="279058.LT85_0619"/>
<evidence type="ECO:0000313" key="2">
    <source>
        <dbReference type="Proteomes" id="UP000030302"/>
    </source>
</evidence>
<gene>
    <name evidence="1" type="ORF">LT85_0619</name>
</gene>
<dbReference type="EMBL" id="CP009962">
    <property type="protein sequence ID" value="AIY39779.1"/>
    <property type="molecule type" value="Genomic_DNA"/>
</dbReference>
<dbReference type="HOGENOM" id="CLU_3182381_0_0_4"/>
<protein>
    <submittedName>
        <fullName evidence="1">Uncharacterized protein</fullName>
    </submittedName>
</protein>
<name>A0A0A1F807_9BURK</name>
<dbReference type="AlphaFoldDB" id="A0A0A1F807"/>